<evidence type="ECO:0000256" key="1">
    <source>
        <dbReference type="SAM" id="MobiDB-lite"/>
    </source>
</evidence>
<organism evidence="2 3">
    <name type="scientific">Thamnophis sirtalis</name>
    <dbReference type="NCBI Taxonomy" id="35019"/>
    <lineage>
        <taxon>Eukaryota</taxon>
        <taxon>Metazoa</taxon>
        <taxon>Chordata</taxon>
        <taxon>Craniata</taxon>
        <taxon>Vertebrata</taxon>
        <taxon>Euteleostomi</taxon>
        <taxon>Lepidosauria</taxon>
        <taxon>Squamata</taxon>
        <taxon>Bifurcata</taxon>
        <taxon>Unidentata</taxon>
        <taxon>Episquamata</taxon>
        <taxon>Toxicofera</taxon>
        <taxon>Serpentes</taxon>
        <taxon>Colubroidea</taxon>
        <taxon>Colubridae</taxon>
        <taxon>Natricinae</taxon>
        <taxon>Thamnophis</taxon>
    </lineage>
</organism>
<protein>
    <submittedName>
        <fullName evidence="3">Nuclear factor NF-kappa-B p100 subunit-like</fullName>
    </submittedName>
</protein>
<gene>
    <name evidence="3" type="primary">LOC106547368</name>
</gene>
<dbReference type="AlphaFoldDB" id="A0A6I9YA84"/>
<dbReference type="Proteomes" id="UP000504617">
    <property type="component" value="Unplaced"/>
</dbReference>
<keyword evidence="2" id="KW-1185">Reference proteome</keyword>
<dbReference type="InterPro" id="IPR011029">
    <property type="entry name" value="DEATH-like_dom_sf"/>
</dbReference>
<evidence type="ECO:0000313" key="2">
    <source>
        <dbReference type="Proteomes" id="UP000504617"/>
    </source>
</evidence>
<dbReference type="KEGG" id="tsr:106547368"/>
<dbReference type="GeneID" id="106547368"/>
<dbReference type="OrthoDB" id="10254686at2759"/>
<dbReference type="Gene3D" id="1.10.533.10">
    <property type="entry name" value="Death Domain, Fas"/>
    <property type="match status" value="1"/>
</dbReference>
<sequence>MYKDTVSPSRRLLLSYEVAGGSVEGLLEALGSMGLTEGVSLLQRLEPFDKLQSAELKEDSAYGSQSVEAEPAALSGKLQPAPLLEPPSPLPHKQQEQVH</sequence>
<evidence type="ECO:0000313" key="3">
    <source>
        <dbReference type="RefSeq" id="XP_013919980.1"/>
    </source>
</evidence>
<accession>A0A6I9YA84</accession>
<reference evidence="3" key="1">
    <citation type="submission" date="2025-08" db="UniProtKB">
        <authorList>
            <consortium name="RefSeq"/>
        </authorList>
    </citation>
    <scope>IDENTIFICATION</scope>
    <source>
        <tissue evidence="3">Skeletal muscle</tissue>
    </source>
</reference>
<proteinExistence type="predicted"/>
<feature type="region of interest" description="Disordered" evidence="1">
    <location>
        <begin position="56"/>
        <end position="99"/>
    </location>
</feature>
<name>A0A6I9YA84_9SAUR</name>
<dbReference type="RefSeq" id="XP_013919980.1">
    <property type="nucleotide sequence ID" value="XM_014064505.1"/>
</dbReference>